<dbReference type="SUPFAM" id="SSF48576">
    <property type="entry name" value="Terpenoid synthases"/>
    <property type="match status" value="1"/>
</dbReference>
<dbReference type="EMBL" id="VRMN01000010">
    <property type="protein sequence ID" value="KAA8492049.1"/>
    <property type="molecule type" value="Genomic_DNA"/>
</dbReference>
<dbReference type="OrthoDB" id="270318at2759"/>
<reference evidence="3" key="1">
    <citation type="journal article" date="2019" name="Nat. Commun.">
        <title>Expansion of phycobilisome linker gene families in mesophilic red algae.</title>
        <authorList>
            <person name="Lee J."/>
            <person name="Kim D."/>
            <person name="Bhattacharya D."/>
            <person name="Yoon H.S."/>
        </authorList>
    </citation>
    <scope>NUCLEOTIDE SEQUENCE [LARGE SCALE GENOMIC DNA]</scope>
    <source>
        <strain evidence="3">CCMP 1328</strain>
    </source>
</reference>
<dbReference type="Gene3D" id="1.10.600.10">
    <property type="entry name" value="Farnesyl Diphosphate Synthase"/>
    <property type="match status" value="1"/>
</dbReference>
<comment type="caution">
    <text evidence="2">The sequence shown here is derived from an EMBL/GenBank/DDBJ whole genome shotgun (WGS) entry which is preliminary data.</text>
</comment>
<feature type="region of interest" description="Disordered" evidence="1">
    <location>
        <begin position="1"/>
        <end position="36"/>
    </location>
</feature>
<dbReference type="InterPro" id="IPR008949">
    <property type="entry name" value="Isoprenoid_synthase_dom_sf"/>
</dbReference>
<evidence type="ECO:0000313" key="3">
    <source>
        <dbReference type="Proteomes" id="UP000324585"/>
    </source>
</evidence>
<accession>A0A5J4YKQ1</accession>
<evidence type="ECO:0000256" key="1">
    <source>
        <dbReference type="SAM" id="MobiDB-lite"/>
    </source>
</evidence>
<gene>
    <name evidence="2" type="ORF">FVE85_3487</name>
</gene>
<protein>
    <submittedName>
        <fullName evidence="2">NADH dehydrogenase (Ubiquinone) complex I, assembly factor 6</fullName>
    </submittedName>
</protein>
<name>A0A5J4YKQ1_PORPP</name>
<organism evidence="2 3">
    <name type="scientific">Porphyridium purpureum</name>
    <name type="common">Red alga</name>
    <name type="synonym">Porphyridium cruentum</name>
    <dbReference type="NCBI Taxonomy" id="35688"/>
    <lineage>
        <taxon>Eukaryota</taxon>
        <taxon>Rhodophyta</taxon>
        <taxon>Bangiophyceae</taxon>
        <taxon>Porphyridiales</taxon>
        <taxon>Porphyridiaceae</taxon>
        <taxon>Porphyridium</taxon>
    </lineage>
</organism>
<keyword evidence="2" id="KW-0830">Ubiquinone</keyword>
<dbReference type="AlphaFoldDB" id="A0A5J4YKQ1"/>
<proteinExistence type="predicted"/>
<keyword evidence="3" id="KW-1185">Reference proteome</keyword>
<feature type="compositionally biased region" description="Basic residues" evidence="1">
    <location>
        <begin position="1"/>
        <end position="19"/>
    </location>
</feature>
<feature type="compositionally biased region" description="Basic and acidic residues" evidence="1">
    <location>
        <begin position="21"/>
        <end position="30"/>
    </location>
</feature>
<sequence>MAQRARAHVRATARFKQGLHRQTEQNRTERNGTQTGLGSCCRGTVRRMDCAAGGCLKRLVRPWFAAQRGMFAPDRQSRGWQRRALAVAAPSATHTAPSGAMSRKHALSYCMELMRQHERLQFFAHLLQPTDIKPLHAGLRALRIELLRAVSPVSVHADPQRAVQRDLSSIQPADLKRLRLEWIRAGLQQVMDTRAQDKAQMQNLGSPVLQLLAEELHGTHAGQERRVSRMWLTRLVDSAEARLDAMQRAYMWESTAQLEAELGDKDHAGVLRLQLEAMNVRSSICDHAAAHLGNALAIVENLAASASLARQAKVSVPRDVVQKCDAQPAFWFKYVGSHSSGERSDNTLESDEAKQLDAWTHAHYELACQAKQHLHTARSFETAIREKSREHARAASCAFLGGAAIAERFLLTFERTASFNPVLLPAAGLSASPVPVQWRMARNRLLRTF</sequence>
<evidence type="ECO:0000313" key="2">
    <source>
        <dbReference type="EMBL" id="KAA8492049.1"/>
    </source>
</evidence>
<dbReference type="Proteomes" id="UP000324585">
    <property type="component" value="Unassembled WGS sequence"/>
</dbReference>